<dbReference type="Gene3D" id="1.20.1280.50">
    <property type="match status" value="1"/>
</dbReference>
<gene>
    <name evidence="2" type="ORF">Scep_014790</name>
</gene>
<proteinExistence type="predicted"/>
<keyword evidence="3" id="KW-1185">Reference proteome</keyword>
<feature type="region of interest" description="Disordered" evidence="1">
    <location>
        <begin position="131"/>
        <end position="153"/>
    </location>
</feature>
<evidence type="ECO:0000256" key="1">
    <source>
        <dbReference type="SAM" id="MobiDB-lite"/>
    </source>
</evidence>
<dbReference type="EMBL" id="JBBNAG010000006">
    <property type="protein sequence ID" value="KAK9125944.1"/>
    <property type="molecule type" value="Genomic_DNA"/>
</dbReference>
<sequence>MEQEKPQQQLPELPNDLIYEEILLRLSIDNLYPLCRRVCKEWQNLLWDWRFRHLNNKRTRNASWLMVQMKFCNCHNNSADFLKFIPYITDVHFPSIRRPCLPAREVEYPCNILSTSSSNTSVGIFCGSTTSSTLRGTSSTRRPPSKPYNSPNP</sequence>
<evidence type="ECO:0008006" key="4">
    <source>
        <dbReference type="Google" id="ProtNLM"/>
    </source>
</evidence>
<dbReference type="InterPro" id="IPR036047">
    <property type="entry name" value="F-box-like_dom_sf"/>
</dbReference>
<comment type="caution">
    <text evidence="2">The sequence shown here is derived from an EMBL/GenBank/DDBJ whole genome shotgun (WGS) entry which is preliminary data.</text>
</comment>
<organism evidence="2 3">
    <name type="scientific">Stephania cephalantha</name>
    <dbReference type="NCBI Taxonomy" id="152367"/>
    <lineage>
        <taxon>Eukaryota</taxon>
        <taxon>Viridiplantae</taxon>
        <taxon>Streptophyta</taxon>
        <taxon>Embryophyta</taxon>
        <taxon>Tracheophyta</taxon>
        <taxon>Spermatophyta</taxon>
        <taxon>Magnoliopsida</taxon>
        <taxon>Ranunculales</taxon>
        <taxon>Menispermaceae</taxon>
        <taxon>Menispermoideae</taxon>
        <taxon>Cissampelideae</taxon>
        <taxon>Stephania</taxon>
    </lineage>
</organism>
<evidence type="ECO:0000313" key="3">
    <source>
        <dbReference type="Proteomes" id="UP001419268"/>
    </source>
</evidence>
<name>A0AAP0J1X7_9MAGN</name>
<dbReference type="Proteomes" id="UP001419268">
    <property type="component" value="Unassembled WGS sequence"/>
</dbReference>
<accession>A0AAP0J1X7</accession>
<evidence type="ECO:0000313" key="2">
    <source>
        <dbReference type="EMBL" id="KAK9125944.1"/>
    </source>
</evidence>
<reference evidence="2 3" key="1">
    <citation type="submission" date="2024-01" db="EMBL/GenBank/DDBJ databases">
        <title>Genome assemblies of Stephania.</title>
        <authorList>
            <person name="Yang L."/>
        </authorList>
    </citation>
    <scope>NUCLEOTIDE SEQUENCE [LARGE SCALE GENOMIC DNA]</scope>
    <source>
        <strain evidence="2">JXDWG</strain>
        <tissue evidence="2">Leaf</tissue>
    </source>
</reference>
<protein>
    <recommendedName>
        <fullName evidence="4">F-box domain-containing protein</fullName>
    </recommendedName>
</protein>
<dbReference type="AlphaFoldDB" id="A0AAP0J1X7"/>
<feature type="compositionally biased region" description="Low complexity" evidence="1">
    <location>
        <begin position="131"/>
        <end position="142"/>
    </location>
</feature>
<dbReference type="SUPFAM" id="SSF81383">
    <property type="entry name" value="F-box domain"/>
    <property type="match status" value="1"/>
</dbReference>